<dbReference type="Proteomes" id="UP001239994">
    <property type="component" value="Unassembled WGS sequence"/>
</dbReference>
<evidence type="ECO:0000256" key="6">
    <source>
        <dbReference type="ARBA" id="ARBA00023180"/>
    </source>
</evidence>
<evidence type="ECO:0000259" key="9">
    <source>
        <dbReference type="PROSITE" id="PS50878"/>
    </source>
</evidence>
<keyword evidence="3 8" id="KW-0812">Transmembrane</keyword>
<dbReference type="CDD" id="cd03165">
    <property type="entry name" value="NET-5_like_LEL"/>
    <property type="match status" value="1"/>
</dbReference>
<evidence type="ECO:0000313" key="10">
    <source>
        <dbReference type="EMBL" id="KAK1784938.1"/>
    </source>
</evidence>
<dbReference type="Pfam" id="PF00335">
    <property type="entry name" value="Tetraspanin"/>
    <property type="match status" value="1"/>
</dbReference>
<feature type="transmembrane region" description="Helical" evidence="8">
    <location>
        <begin position="328"/>
        <end position="352"/>
    </location>
</feature>
<keyword evidence="6" id="KW-0325">Glycoprotein</keyword>
<dbReference type="InterPro" id="IPR018499">
    <property type="entry name" value="Tetraspanin/Peripherin"/>
</dbReference>
<dbReference type="AlphaFoldDB" id="A0AAD9DL93"/>
<dbReference type="FunFam" id="1.10.1450.10:FF:000006">
    <property type="entry name" value="Tetraspanin"/>
    <property type="match status" value="1"/>
</dbReference>
<comment type="subcellular location">
    <subcellularLocation>
        <location evidence="1">Membrane</location>
        <topology evidence="1">Multi-pass membrane protein</topology>
    </subcellularLocation>
</comment>
<dbReference type="InterPro" id="IPR008952">
    <property type="entry name" value="Tetraspanin_EC2_sf"/>
</dbReference>
<feature type="domain" description="Reverse transcriptase" evidence="9">
    <location>
        <begin position="1"/>
        <end position="155"/>
    </location>
</feature>
<evidence type="ECO:0000256" key="4">
    <source>
        <dbReference type="ARBA" id="ARBA00022989"/>
    </source>
</evidence>
<feature type="transmembrane region" description="Helical" evidence="8">
    <location>
        <begin position="211"/>
        <end position="232"/>
    </location>
</feature>
<organism evidence="10 11">
    <name type="scientific">Electrophorus voltai</name>
    <dbReference type="NCBI Taxonomy" id="2609070"/>
    <lineage>
        <taxon>Eukaryota</taxon>
        <taxon>Metazoa</taxon>
        <taxon>Chordata</taxon>
        <taxon>Craniata</taxon>
        <taxon>Vertebrata</taxon>
        <taxon>Euteleostomi</taxon>
        <taxon>Actinopterygii</taxon>
        <taxon>Neopterygii</taxon>
        <taxon>Teleostei</taxon>
        <taxon>Ostariophysi</taxon>
        <taxon>Gymnotiformes</taxon>
        <taxon>Gymnotoidei</taxon>
        <taxon>Gymnotidae</taxon>
        <taxon>Electrophorus</taxon>
    </lineage>
</organism>
<proteinExistence type="inferred from homology"/>
<evidence type="ECO:0000256" key="2">
    <source>
        <dbReference type="ARBA" id="ARBA00006840"/>
    </source>
</evidence>
<evidence type="ECO:0000256" key="7">
    <source>
        <dbReference type="ARBA" id="ARBA00072058"/>
    </source>
</evidence>
<protein>
    <recommendedName>
        <fullName evidence="7">Tetraspanin-4</fullName>
    </recommendedName>
</protein>
<dbReference type="PROSITE" id="PS50878">
    <property type="entry name" value="RT_POL"/>
    <property type="match status" value="1"/>
</dbReference>
<keyword evidence="4 8" id="KW-1133">Transmembrane helix</keyword>
<keyword evidence="11" id="KW-1185">Reference proteome</keyword>
<evidence type="ECO:0000256" key="1">
    <source>
        <dbReference type="ARBA" id="ARBA00004141"/>
    </source>
</evidence>
<dbReference type="PRINTS" id="PR00259">
    <property type="entry name" value="TMFOUR"/>
</dbReference>
<dbReference type="PANTHER" id="PTHR19282:SF40">
    <property type="entry name" value="TETRASPANIN-4"/>
    <property type="match status" value="1"/>
</dbReference>
<dbReference type="InterPro" id="IPR000477">
    <property type="entry name" value="RT_dom"/>
</dbReference>
<reference evidence="10" key="1">
    <citation type="submission" date="2023-03" db="EMBL/GenBank/DDBJ databases">
        <title>Electrophorus voltai genome.</title>
        <authorList>
            <person name="Bian C."/>
        </authorList>
    </citation>
    <scope>NUCLEOTIDE SEQUENCE</scope>
    <source>
        <strain evidence="10">CB-2022</strain>
        <tissue evidence="10">Muscle</tissue>
    </source>
</reference>
<accession>A0AAD9DL93</accession>
<dbReference type="GO" id="GO:0005886">
    <property type="term" value="C:plasma membrane"/>
    <property type="evidence" value="ECO:0007669"/>
    <property type="project" value="TreeGrafter"/>
</dbReference>
<comment type="similarity">
    <text evidence="2">Belongs to the tetraspanin (TM4SF) family.</text>
</comment>
<evidence type="ECO:0000256" key="3">
    <source>
        <dbReference type="ARBA" id="ARBA00022692"/>
    </source>
</evidence>
<evidence type="ECO:0000256" key="8">
    <source>
        <dbReference type="SAM" id="Phobius"/>
    </source>
</evidence>
<dbReference type="EMBL" id="JAROKS010000026">
    <property type="protein sequence ID" value="KAK1784938.1"/>
    <property type="molecule type" value="Genomic_DNA"/>
</dbReference>
<evidence type="ECO:0000256" key="5">
    <source>
        <dbReference type="ARBA" id="ARBA00023136"/>
    </source>
</evidence>
<keyword evidence="5 8" id="KW-0472">Membrane</keyword>
<dbReference type="PANTHER" id="PTHR19282">
    <property type="entry name" value="TETRASPANIN"/>
    <property type="match status" value="1"/>
</dbReference>
<comment type="caution">
    <text evidence="10">The sequence shown here is derived from an EMBL/GenBank/DDBJ whole genome shotgun (WGS) entry which is preliminary data.</text>
</comment>
<name>A0AAD9DL93_9TELE</name>
<gene>
    <name evidence="10" type="ORF">P4O66_018373</name>
</gene>
<dbReference type="SUPFAM" id="SSF48652">
    <property type="entry name" value="Tetraspanin"/>
    <property type="match status" value="1"/>
</dbReference>
<sequence>MQLPHFTEYTTAETAGPEHLILELDPGLLDWATSVQIGSSISSTTTLSTGVPQGSVLSPLLFTLLIHKYAATHSLNHIIKFTDDMTMVGLISRDDESAYREVQWLMDGCKDKTKEMVVDFRKVRGDHSPLNIDNSSDRENPEQLHHCLVWELHYLRLRSALVTTAVQSVTVRIYQGCLNGETLCPSGWSRPGGVSEVAFMVHSGAVLGEQFFILLLVIFLLEILSIILCFAYQNQIDQYAQSDLKKGLQLFGTEGNIGLTNAWSIVQTDFRCCGVTNHTDWFEVYNATRVPDSCCLEYSDNCGLENPGTWWTAPCYERVKGWLQENLVALWIFALCTALTQILGLVFSMTLFCQAVKVETFYA</sequence>
<evidence type="ECO:0000313" key="11">
    <source>
        <dbReference type="Proteomes" id="UP001239994"/>
    </source>
</evidence>
<dbReference type="Gene3D" id="1.10.1450.10">
    <property type="entry name" value="Tetraspanin"/>
    <property type="match status" value="1"/>
</dbReference>